<feature type="transmembrane region" description="Helical" evidence="6">
    <location>
        <begin position="130"/>
        <end position="149"/>
    </location>
</feature>
<dbReference type="EMBL" id="JABMCI010000069">
    <property type="protein sequence ID" value="NUU18912.1"/>
    <property type="molecule type" value="Genomic_DNA"/>
</dbReference>
<dbReference type="GO" id="GO:0000160">
    <property type="term" value="P:phosphorelay signal transduction system"/>
    <property type="evidence" value="ECO:0007669"/>
    <property type="project" value="UniProtKB-KW"/>
</dbReference>
<comment type="caution">
    <text evidence="7">The sequence shown here is derived from an EMBL/GenBank/DDBJ whole genome shotgun (WGS) entry which is preliminary data.</text>
</comment>
<evidence type="ECO:0000256" key="5">
    <source>
        <dbReference type="ARBA" id="ARBA00023012"/>
    </source>
</evidence>
<dbReference type="InterPro" id="IPR036890">
    <property type="entry name" value="HATPase_C_sf"/>
</dbReference>
<protein>
    <recommendedName>
        <fullName evidence="2">histidine kinase</fullName>
        <ecNumber evidence="2">2.7.13.3</ecNumber>
    </recommendedName>
</protein>
<feature type="transmembrane region" description="Helical" evidence="6">
    <location>
        <begin position="26"/>
        <end position="49"/>
    </location>
</feature>
<keyword evidence="4" id="KW-0418">Kinase</keyword>
<dbReference type="AlphaFoldDB" id="A0A7Y6A394"/>
<feature type="transmembrane region" description="Helical" evidence="6">
    <location>
        <begin position="89"/>
        <end position="110"/>
    </location>
</feature>
<name>A0A7Y6A394_9CELL</name>
<accession>A0A7Y6A394</accession>
<comment type="catalytic activity">
    <reaction evidence="1">
        <text>ATP + protein L-histidine = ADP + protein N-phospho-L-histidine.</text>
        <dbReference type="EC" id="2.7.13.3"/>
    </reaction>
</comment>
<keyword evidence="3" id="KW-0808">Transferase</keyword>
<evidence type="ECO:0000256" key="4">
    <source>
        <dbReference type="ARBA" id="ARBA00022777"/>
    </source>
</evidence>
<keyword evidence="6" id="KW-0472">Membrane</keyword>
<dbReference type="GO" id="GO:0004673">
    <property type="term" value="F:protein histidine kinase activity"/>
    <property type="evidence" value="ECO:0007669"/>
    <property type="project" value="UniProtKB-EC"/>
</dbReference>
<keyword evidence="6" id="KW-1133">Transmembrane helix</keyword>
<dbReference type="CDD" id="cd16917">
    <property type="entry name" value="HATPase_UhpB-NarQ-NarX-like"/>
    <property type="match status" value="1"/>
</dbReference>
<sequence>MTTPSTDSAAVLALQRGDLRRDQITLLRGTAIVALGYGLGAALQLTYVFAADSPAWASVPFWSRLASNIAEVAILVGVLAAFQAHRATRVWWMVAFVVSASAVATVGRFGAQLLFGVHEDPSAAVREAEVVSGFILAAISGGIGMWAMATRRVARVRTRESTRNAVHVEVALKALEQEEIRVRRAVAEGLHGTLQSKLVLVDARLADVLARARERGMGADDVESLAWVRTELDETREIDVREMSRLLYPDRLELGLVPALRALLGRIPASIATRLAVSDAVRTLDDPTACTLTVSERLLAVRVVEEGLTNALKHGPASSLAVELDVADGVLHVRVENDGELYDPAVAGTPSGTARLGMRLNLVGGRLVLSPGAEKGARLEAWLPLGAGAQ</sequence>
<dbReference type="InterPro" id="IPR050482">
    <property type="entry name" value="Sensor_HK_TwoCompSys"/>
</dbReference>
<dbReference type="PANTHER" id="PTHR24421:SF10">
    <property type="entry name" value="NITRATE_NITRITE SENSOR PROTEIN NARQ"/>
    <property type="match status" value="1"/>
</dbReference>
<evidence type="ECO:0000256" key="3">
    <source>
        <dbReference type="ARBA" id="ARBA00022679"/>
    </source>
</evidence>
<keyword evidence="7" id="KW-0067">ATP-binding</keyword>
<dbReference type="GO" id="GO:0005524">
    <property type="term" value="F:ATP binding"/>
    <property type="evidence" value="ECO:0007669"/>
    <property type="project" value="UniProtKB-KW"/>
</dbReference>
<feature type="transmembrane region" description="Helical" evidence="6">
    <location>
        <begin position="61"/>
        <end position="82"/>
    </location>
</feature>
<gene>
    <name evidence="7" type="ORF">HP550_16800</name>
</gene>
<dbReference type="EC" id="2.7.13.3" evidence="2"/>
<organism evidence="7 8">
    <name type="scientific">Cellulomonas humilata</name>
    <dbReference type="NCBI Taxonomy" id="144055"/>
    <lineage>
        <taxon>Bacteria</taxon>
        <taxon>Bacillati</taxon>
        <taxon>Actinomycetota</taxon>
        <taxon>Actinomycetes</taxon>
        <taxon>Micrococcales</taxon>
        <taxon>Cellulomonadaceae</taxon>
        <taxon>Cellulomonas</taxon>
    </lineage>
</organism>
<dbReference type="SUPFAM" id="SSF55874">
    <property type="entry name" value="ATPase domain of HSP90 chaperone/DNA topoisomerase II/histidine kinase"/>
    <property type="match status" value="1"/>
</dbReference>
<keyword evidence="8" id="KW-1185">Reference proteome</keyword>
<evidence type="ECO:0000256" key="2">
    <source>
        <dbReference type="ARBA" id="ARBA00012438"/>
    </source>
</evidence>
<keyword evidence="6" id="KW-0812">Transmembrane</keyword>
<dbReference type="RefSeq" id="WP_175348832.1">
    <property type="nucleotide sequence ID" value="NZ_JABMCI010000069.1"/>
</dbReference>
<evidence type="ECO:0000313" key="7">
    <source>
        <dbReference type="EMBL" id="NUU18912.1"/>
    </source>
</evidence>
<proteinExistence type="predicted"/>
<evidence type="ECO:0000256" key="1">
    <source>
        <dbReference type="ARBA" id="ARBA00000085"/>
    </source>
</evidence>
<evidence type="ECO:0000256" key="6">
    <source>
        <dbReference type="SAM" id="Phobius"/>
    </source>
</evidence>
<dbReference type="PANTHER" id="PTHR24421">
    <property type="entry name" value="NITRATE/NITRITE SENSOR PROTEIN NARX-RELATED"/>
    <property type="match status" value="1"/>
</dbReference>
<keyword evidence="7" id="KW-0547">Nucleotide-binding</keyword>
<evidence type="ECO:0000313" key="8">
    <source>
        <dbReference type="Proteomes" id="UP000565724"/>
    </source>
</evidence>
<dbReference type="Gene3D" id="3.30.565.10">
    <property type="entry name" value="Histidine kinase-like ATPase, C-terminal domain"/>
    <property type="match status" value="1"/>
</dbReference>
<reference evidence="7 8" key="1">
    <citation type="submission" date="2020-05" db="EMBL/GenBank/DDBJ databases">
        <title>Genome Sequencing of Type Strains.</title>
        <authorList>
            <person name="Lemaire J.F."/>
            <person name="Inderbitzin P."/>
            <person name="Gregorio O.A."/>
            <person name="Collins S.B."/>
            <person name="Wespe N."/>
            <person name="Knight-Connoni V."/>
        </authorList>
    </citation>
    <scope>NUCLEOTIDE SEQUENCE [LARGE SCALE GENOMIC DNA]</scope>
    <source>
        <strain evidence="7 8">ATCC 25174</strain>
    </source>
</reference>
<dbReference type="Proteomes" id="UP000565724">
    <property type="component" value="Unassembled WGS sequence"/>
</dbReference>
<keyword evidence="5" id="KW-0902">Two-component regulatory system</keyword>